<sequence>MNRKAQRKRYVGLGQQPRQINPVFNLTTFPPRRPGECGCGSAVLGTRLTEQPVASLRQVGDLNAAQPTPLIKKCSRRLLTLHFMNSSCMIPAIARGFAVNNGP</sequence>
<gene>
    <name evidence="1" type="ORF">HRR80_006415</name>
</gene>
<reference evidence="1" key="1">
    <citation type="submission" date="2023-01" db="EMBL/GenBank/DDBJ databases">
        <title>Exophiala dermititidis isolated from Cystic Fibrosis Patient.</title>
        <authorList>
            <person name="Kurbessoian T."/>
            <person name="Crocker A."/>
            <person name="Murante D."/>
            <person name="Hogan D.A."/>
            <person name="Stajich J.E."/>
        </authorList>
    </citation>
    <scope>NUCLEOTIDE SEQUENCE</scope>
    <source>
        <strain evidence="1">Ex8</strain>
    </source>
</reference>
<accession>A0AAN6ETP1</accession>
<dbReference type="Proteomes" id="UP001161757">
    <property type="component" value="Unassembled WGS sequence"/>
</dbReference>
<name>A0AAN6ETP1_EXODE</name>
<evidence type="ECO:0000313" key="2">
    <source>
        <dbReference type="Proteomes" id="UP001161757"/>
    </source>
</evidence>
<dbReference type="AlphaFoldDB" id="A0AAN6ETP1"/>
<proteinExistence type="predicted"/>
<organism evidence="1 2">
    <name type="scientific">Exophiala dermatitidis</name>
    <name type="common">Black yeast-like fungus</name>
    <name type="synonym">Wangiella dermatitidis</name>
    <dbReference type="NCBI Taxonomy" id="5970"/>
    <lineage>
        <taxon>Eukaryota</taxon>
        <taxon>Fungi</taxon>
        <taxon>Dikarya</taxon>
        <taxon>Ascomycota</taxon>
        <taxon>Pezizomycotina</taxon>
        <taxon>Eurotiomycetes</taxon>
        <taxon>Chaetothyriomycetidae</taxon>
        <taxon>Chaetothyriales</taxon>
        <taxon>Herpotrichiellaceae</taxon>
        <taxon>Exophiala</taxon>
    </lineage>
</organism>
<comment type="caution">
    <text evidence="1">The sequence shown here is derived from an EMBL/GenBank/DDBJ whole genome shotgun (WGS) entry which is preliminary data.</text>
</comment>
<dbReference type="EMBL" id="JAJGCB010000013">
    <property type="protein sequence ID" value="KAJ8989695.1"/>
    <property type="molecule type" value="Genomic_DNA"/>
</dbReference>
<evidence type="ECO:0000313" key="1">
    <source>
        <dbReference type="EMBL" id="KAJ8989695.1"/>
    </source>
</evidence>
<protein>
    <submittedName>
        <fullName evidence="1">Uncharacterized protein</fullName>
    </submittedName>
</protein>